<gene>
    <name evidence="2" type="ORF">M569_13678</name>
</gene>
<organism evidence="2 3">
    <name type="scientific">Genlisea aurea</name>
    <dbReference type="NCBI Taxonomy" id="192259"/>
    <lineage>
        <taxon>Eukaryota</taxon>
        <taxon>Viridiplantae</taxon>
        <taxon>Streptophyta</taxon>
        <taxon>Embryophyta</taxon>
        <taxon>Tracheophyta</taxon>
        <taxon>Spermatophyta</taxon>
        <taxon>Magnoliopsida</taxon>
        <taxon>eudicotyledons</taxon>
        <taxon>Gunneridae</taxon>
        <taxon>Pentapetalae</taxon>
        <taxon>asterids</taxon>
        <taxon>lamiids</taxon>
        <taxon>Lamiales</taxon>
        <taxon>Lentibulariaceae</taxon>
        <taxon>Genlisea</taxon>
    </lineage>
</organism>
<accession>S8C2T7</accession>
<evidence type="ECO:0000313" key="2">
    <source>
        <dbReference type="EMBL" id="EPS61120.1"/>
    </source>
</evidence>
<reference evidence="2 3" key="1">
    <citation type="journal article" date="2013" name="BMC Genomics">
        <title>The miniature genome of a carnivorous plant Genlisea aurea contains a low number of genes and short non-coding sequences.</title>
        <authorList>
            <person name="Leushkin E.V."/>
            <person name="Sutormin R.A."/>
            <person name="Nabieva E.R."/>
            <person name="Penin A.A."/>
            <person name="Kondrashov A.S."/>
            <person name="Logacheva M.D."/>
        </authorList>
    </citation>
    <scope>NUCLEOTIDE SEQUENCE [LARGE SCALE GENOMIC DNA]</scope>
</reference>
<comment type="caution">
    <text evidence="2">The sequence shown here is derived from an EMBL/GenBank/DDBJ whole genome shotgun (WGS) entry which is preliminary data.</text>
</comment>
<dbReference type="EMBL" id="AUSU01007066">
    <property type="protein sequence ID" value="EPS61120.1"/>
    <property type="molecule type" value="Genomic_DNA"/>
</dbReference>
<evidence type="ECO:0000256" key="1">
    <source>
        <dbReference type="SAM" id="MobiDB-lite"/>
    </source>
</evidence>
<dbReference type="Proteomes" id="UP000015453">
    <property type="component" value="Unassembled WGS sequence"/>
</dbReference>
<feature type="compositionally biased region" description="Polar residues" evidence="1">
    <location>
        <begin position="56"/>
        <end position="65"/>
    </location>
</feature>
<name>S8C2T7_9LAMI</name>
<keyword evidence="3" id="KW-1185">Reference proteome</keyword>
<dbReference type="AlphaFoldDB" id="S8C2T7"/>
<proteinExistence type="predicted"/>
<feature type="region of interest" description="Disordered" evidence="1">
    <location>
        <begin position="56"/>
        <end position="77"/>
    </location>
</feature>
<protein>
    <submittedName>
        <fullName evidence="2">Uncharacterized protein</fullName>
    </submittedName>
</protein>
<sequence>MASRWCYQSCPPNHCRCVAVYLPRCYRSCPPNACRCAAAADSGALNPKLIGIGSLSNGNSFSTYAASPPSRSHRRRH</sequence>
<evidence type="ECO:0000313" key="3">
    <source>
        <dbReference type="Proteomes" id="UP000015453"/>
    </source>
</evidence>